<proteinExistence type="predicted"/>
<protein>
    <recommendedName>
        <fullName evidence="3">N-acetyltransferase domain-containing protein</fullName>
    </recommendedName>
</protein>
<name>A0A1M6MGX5_9FIRM</name>
<dbReference type="RefSeq" id="WP_188128385.1">
    <property type="nucleotide sequence ID" value="NZ_FQZD01000041.1"/>
</dbReference>
<reference evidence="1 2" key="1">
    <citation type="submission" date="2016-11" db="EMBL/GenBank/DDBJ databases">
        <authorList>
            <person name="Varghese N."/>
            <person name="Submissions S."/>
        </authorList>
    </citation>
    <scope>NUCLEOTIDE SEQUENCE [LARGE SCALE GENOMIC DNA]</scope>
    <source>
        <strain evidence="1 2">DSM 15287</strain>
    </source>
</reference>
<gene>
    <name evidence="1" type="ORF">SAMN02745170_03432</name>
</gene>
<dbReference type="Pfam" id="PF11090">
    <property type="entry name" value="Phage_T7_Gp13"/>
    <property type="match status" value="1"/>
</dbReference>
<evidence type="ECO:0008006" key="3">
    <source>
        <dbReference type="Google" id="ProtNLM"/>
    </source>
</evidence>
<sequence>MIKVVPATIAHIFEFADNARRIDIEEVEVASGKSFDSHLPSLLLSINKVQAVIEDETGEVLGIGGIEPTRNLTVGAIWLLMTNAVESRKIEFLRFSRRYLKTLLAEYECLINVVYNKNKLHVSWLNWLGAEWVEQNELFSMFIITRKR</sequence>
<evidence type="ECO:0000313" key="1">
    <source>
        <dbReference type="EMBL" id="SHJ82626.1"/>
    </source>
</evidence>
<keyword evidence="2" id="KW-1185">Reference proteome</keyword>
<dbReference type="Proteomes" id="UP000322917">
    <property type="component" value="Unassembled WGS sequence"/>
</dbReference>
<evidence type="ECO:0000313" key="2">
    <source>
        <dbReference type="Proteomes" id="UP000322917"/>
    </source>
</evidence>
<organism evidence="1 2">
    <name type="scientific">Propionispora hippei DSM 15287</name>
    <dbReference type="NCBI Taxonomy" id="1123003"/>
    <lineage>
        <taxon>Bacteria</taxon>
        <taxon>Bacillati</taxon>
        <taxon>Bacillota</taxon>
        <taxon>Negativicutes</taxon>
        <taxon>Selenomonadales</taxon>
        <taxon>Sporomusaceae</taxon>
        <taxon>Propionispora</taxon>
    </lineage>
</organism>
<accession>A0A1M6MGX5</accession>
<dbReference type="AlphaFoldDB" id="A0A1M6MGX5"/>
<dbReference type="EMBL" id="FQZD01000041">
    <property type="protein sequence ID" value="SHJ82626.1"/>
    <property type="molecule type" value="Genomic_DNA"/>
</dbReference>
<dbReference type="InterPro" id="IPR020335">
    <property type="entry name" value="Phage_T7_Gp13"/>
</dbReference>